<evidence type="ECO:0000313" key="3">
    <source>
        <dbReference type="Proteomes" id="UP000620559"/>
    </source>
</evidence>
<organism evidence="2 3">
    <name type="scientific">Plectonema cf. radiosum LEGE 06105</name>
    <dbReference type="NCBI Taxonomy" id="945769"/>
    <lineage>
        <taxon>Bacteria</taxon>
        <taxon>Bacillati</taxon>
        <taxon>Cyanobacteriota</taxon>
        <taxon>Cyanophyceae</taxon>
        <taxon>Oscillatoriophycideae</taxon>
        <taxon>Oscillatoriales</taxon>
        <taxon>Microcoleaceae</taxon>
        <taxon>Plectonema</taxon>
    </lineage>
</organism>
<dbReference type="InterPro" id="IPR019734">
    <property type="entry name" value="TPR_rpt"/>
</dbReference>
<dbReference type="PROSITE" id="PS50005">
    <property type="entry name" value="TPR"/>
    <property type="match status" value="3"/>
</dbReference>
<protein>
    <submittedName>
        <fullName evidence="2">Tetratricopeptide repeat protein</fullName>
    </submittedName>
</protein>
<evidence type="ECO:0000313" key="2">
    <source>
        <dbReference type="EMBL" id="MBE9216365.1"/>
    </source>
</evidence>
<name>A0A8J7F8S5_9CYAN</name>
<dbReference type="Pfam" id="PF13432">
    <property type="entry name" value="TPR_16"/>
    <property type="match status" value="2"/>
</dbReference>
<evidence type="ECO:0000256" key="1">
    <source>
        <dbReference type="PROSITE-ProRule" id="PRU00339"/>
    </source>
</evidence>
<reference evidence="2" key="1">
    <citation type="submission" date="2020-10" db="EMBL/GenBank/DDBJ databases">
        <authorList>
            <person name="Castelo-Branco R."/>
            <person name="Eusebio N."/>
            <person name="Adriana R."/>
            <person name="Vieira A."/>
            <person name="Brugerolle De Fraissinette N."/>
            <person name="Rezende De Castro R."/>
            <person name="Schneider M.P."/>
            <person name="Vasconcelos V."/>
            <person name="Leao P.N."/>
        </authorList>
    </citation>
    <scope>NUCLEOTIDE SEQUENCE</scope>
    <source>
        <strain evidence="2">LEGE 06105</strain>
    </source>
</reference>
<sequence>MSKELKITNNSCSEQITQTKSKIFKPFKSLLLVPVYLLLTTFLTVAPVQAQKSSNLVQRGNTLLKKGWVNDAIQVFRQALKSNPQSLQANLGLAIAYNRAGNIDAAWNSYQRVLEIDPLNQSALKNVGLLGTYRPQWQGKGIESLTTLLNSTPKNIEARKLRALLYYYQGRINDSVADYQVLLANNPTPDIVLGAAETFTYAGNYQQALELFNRYGSTGKSITGNAAIAYGRTLQKTGNPTKAIEVLKAQLGRSDSLDLLAITTRGELSQAYVANQQPAEALAILEPLRGKPDTRLLLARTLNEIRKSKNDSAAAEEVANLYRQVLADHPNPSISLLLEVADVFSGLPQQEATALQLYQQAAVKLPNDQSLVLRQLALQNKLDLISHKDLRERLISILENLPQDSGELQKLANALVQINTRDSALIPSYENVLIRGVEAPFLNFRIAQMYLQQEDTTAARKALAAYQATPEGANNLATQLLTAEIELQAGDLEASAGIYQNVLDTNPDDAEIYNGALRALAGIHSQQKRFDQALGAYSQLRTRQPQNLIYQLGQVNVAYQAKRIDQQQATTVVNNWLTTQKATSTPPELYSLVGQLPATSEWEPLYNYLLQLQPNNLQIQKRLLQVVALRDTAQARTLVKQFAKNTRVQGELSKAIGDLDLAGIAYEKILATQPNDIDALTALGGVRFEQRQYETAQKIYSQILIQNPEDQAAKMAIADLDAILDRPLAALAQMEQLQNREGVTDKELSRRMQQIQEYFLLRRGFQPFWEDANRRISN</sequence>
<proteinExistence type="predicted"/>
<dbReference type="PANTHER" id="PTHR12558:SF44">
    <property type="entry name" value="TETRATRICOPEPTIDE REPEAT-CONTAINING PROTEIN"/>
    <property type="match status" value="1"/>
</dbReference>
<comment type="caution">
    <text evidence="2">The sequence shown here is derived from an EMBL/GenBank/DDBJ whole genome shotgun (WGS) entry which is preliminary data.</text>
</comment>
<feature type="repeat" description="TPR" evidence="1">
    <location>
        <begin position="677"/>
        <end position="710"/>
    </location>
</feature>
<dbReference type="GO" id="GO:0051301">
    <property type="term" value="P:cell division"/>
    <property type="evidence" value="ECO:0007669"/>
    <property type="project" value="TreeGrafter"/>
</dbReference>
<keyword evidence="3" id="KW-1185">Reference proteome</keyword>
<dbReference type="AlphaFoldDB" id="A0A8J7F8S5"/>
<feature type="repeat" description="TPR" evidence="1">
    <location>
        <begin position="53"/>
        <end position="86"/>
    </location>
</feature>
<dbReference type="SUPFAM" id="SSF48452">
    <property type="entry name" value="TPR-like"/>
    <property type="match status" value="2"/>
</dbReference>
<dbReference type="EMBL" id="JADEWL010000161">
    <property type="protein sequence ID" value="MBE9216365.1"/>
    <property type="molecule type" value="Genomic_DNA"/>
</dbReference>
<dbReference type="SMART" id="SM00028">
    <property type="entry name" value="TPR"/>
    <property type="match status" value="6"/>
</dbReference>
<gene>
    <name evidence="2" type="ORF">IQ247_27510</name>
</gene>
<dbReference type="RefSeq" id="WP_193924896.1">
    <property type="nucleotide sequence ID" value="NZ_JADEWL010000161.1"/>
</dbReference>
<keyword evidence="1" id="KW-0802">TPR repeat</keyword>
<feature type="repeat" description="TPR" evidence="1">
    <location>
        <begin position="87"/>
        <end position="120"/>
    </location>
</feature>
<accession>A0A8J7F8S5</accession>
<dbReference type="Gene3D" id="1.25.40.10">
    <property type="entry name" value="Tetratricopeptide repeat domain"/>
    <property type="match status" value="3"/>
</dbReference>
<dbReference type="Proteomes" id="UP000620559">
    <property type="component" value="Unassembled WGS sequence"/>
</dbReference>
<dbReference type="InterPro" id="IPR011990">
    <property type="entry name" value="TPR-like_helical_dom_sf"/>
</dbReference>
<dbReference type="PANTHER" id="PTHR12558">
    <property type="entry name" value="CELL DIVISION CYCLE 16,23,27"/>
    <property type="match status" value="1"/>
</dbReference>
<dbReference type="Pfam" id="PF14559">
    <property type="entry name" value="TPR_19"/>
    <property type="match status" value="1"/>
</dbReference>